<dbReference type="Proteomes" id="UP001178888">
    <property type="component" value="Unassembled WGS sequence"/>
</dbReference>
<protein>
    <submittedName>
        <fullName evidence="6">ArsR family transcriptional regulator</fullName>
    </submittedName>
    <submittedName>
        <fullName evidence="5">Metalloregulator ArsR/SmtB family transcription factor</fullName>
    </submittedName>
</protein>
<dbReference type="InterPro" id="IPR036388">
    <property type="entry name" value="WH-like_DNA-bd_sf"/>
</dbReference>
<evidence type="ECO:0000313" key="6">
    <source>
        <dbReference type="EMBL" id="TDK62943.1"/>
    </source>
</evidence>
<proteinExistence type="predicted"/>
<evidence type="ECO:0000256" key="1">
    <source>
        <dbReference type="ARBA" id="ARBA00023015"/>
    </source>
</evidence>
<dbReference type="SMART" id="SM00418">
    <property type="entry name" value="HTH_ARSR"/>
    <property type="match status" value="1"/>
</dbReference>
<dbReference type="GO" id="GO:0003700">
    <property type="term" value="F:DNA-binding transcription factor activity"/>
    <property type="evidence" value="ECO:0007669"/>
    <property type="project" value="InterPro"/>
</dbReference>
<dbReference type="AlphaFoldDB" id="A0A4V3AU34"/>
<keyword evidence="2" id="KW-0238">DNA-binding</keyword>
<accession>A0A4V3AU34</accession>
<evidence type="ECO:0000259" key="4">
    <source>
        <dbReference type="PROSITE" id="PS50987"/>
    </source>
</evidence>
<organism evidence="6 7">
    <name type="scientific">Bacillus salipaludis</name>
    <dbReference type="NCBI Taxonomy" id="2547811"/>
    <lineage>
        <taxon>Bacteria</taxon>
        <taxon>Bacillati</taxon>
        <taxon>Bacillota</taxon>
        <taxon>Bacilli</taxon>
        <taxon>Bacillales</taxon>
        <taxon>Bacillaceae</taxon>
        <taxon>Bacillus</taxon>
    </lineage>
</organism>
<dbReference type="CDD" id="cd00090">
    <property type="entry name" value="HTH_ARSR"/>
    <property type="match status" value="1"/>
</dbReference>
<evidence type="ECO:0000256" key="2">
    <source>
        <dbReference type="ARBA" id="ARBA00023125"/>
    </source>
</evidence>
<dbReference type="EMBL" id="SMYO01000003">
    <property type="protein sequence ID" value="TDK62943.1"/>
    <property type="molecule type" value="Genomic_DNA"/>
</dbReference>
<sequence>MSGKIPGVNMTTLSALSEPNRMNIVELLRDGPMTVGEIADQLGLRQPQTSKHLKVLSENGIVEVQADANRRIYKLRPEPFQALNSWIQSFRRVTEERFDNLDDYLKELQNKEKS</sequence>
<keyword evidence="1" id="KW-0805">Transcription regulation</keyword>
<dbReference type="InterPro" id="IPR001845">
    <property type="entry name" value="HTH_ArsR_DNA-bd_dom"/>
</dbReference>
<dbReference type="InterPro" id="IPR051081">
    <property type="entry name" value="HTH_MetalResp_TranReg"/>
</dbReference>
<name>A0A4V3AU34_9BACI</name>
<dbReference type="PROSITE" id="PS50987">
    <property type="entry name" value="HTH_ARSR_2"/>
    <property type="match status" value="1"/>
</dbReference>
<comment type="caution">
    <text evidence="6">The sequence shown here is derived from an EMBL/GenBank/DDBJ whole genome shotgun (WGS) entry which is preliminary data.</text>
</comment>
<dbReference type="PANTHER" id="PTHR33154:SF33">
    <property type="entry name" value="TRANSCRIPTIONAL REPRESSOR SDPR"/>
    <property type="match status" value="1"/>
</dbReference>
<keyword evidence="8" id="KW-1185">Reference proteome</keyword>
<evidence type="ECO:0000313" key="8">
    <source>
        <dbReference type="Proteomes" id="UP001178888"/>
    </source>
</evidence>
<dbReference type="PANTHER" id="PTHR33154">
    <property type="entry name" value="TRANSCRIPTIONAL REGULATOR, ARSR FAMILY"/>
    <property type="match status" value="1"/>
</dbReference>
<keyword evidence="3" id="KW-0804">Transcription</keyword>
<gene>
    <name evidence="6" type="ORF">E2K98_05630</name>
    <name evidence="5" type="ORF">RCG21_14995</name>
</gene>
<evidence type="ECO:0000313" key="7">
    <source>
        <dbReference type="Proteomes" id="UP000295132"/>
    </source>
</evidence>
<evidence type="ECO:0000313" key="5">
    <source>
        <dbReference type="EMBL" id="MDQ6597654.1"/>
    </source>
</evidence>
<dbReference type="InterPro" id="IPR036390">
    <property type="entry name" value="WH_DNA-bd_sf"/>
</dbReference>
<dbReference type="SUPFAM" id="SSF46785">
    <property type="entry name" value="Winged helix' DNA-binding domain"/>
    <property type="match status" value="1"/>
</dbReference>
<feature type="domain" description="HTH arsR-type" evidence="4">
    <location>
        <begin position="1"/>
        <end position="95"/>
    </location>
</feature>
<dbReference type="PRINTS" id="PR00778">
    <property type="entry name" value="HTHARSR"/>
</dbReference>
<dbReference type="Proteomes" id="UP000295132">
    <property type="component" value="Unassembled WGS sequence"/>
</dbReference>
<reference evidence="5" key="2">
    <citation type="submission" date="2023-08" db="EMBL/GenBank/DDBJ databases">
        <title>Nitrogen cycling bacteria in agricultural field soils.</title>
        <authorList>
            <person name="Jang J."/>
        </authorList>
    </citation>
    <scope>NUCLEOTIDE SEQUENCE</scope>
    <source>
        <strain evidence="5">PS3-36</strain>
    </source>
</reference>
<dbReference type="InterPro" id="IPR011991">
    <property type="entry name" value="ArsR-like_HTH"/>
</dbReference>
<dbReference type="Pfam" id="PF12840">
    <property type="entry name" value="HTH_20"/>
    <property type="match status" value="1"/>
</dbReference>
<dbReference type="NCBIfam" id="NF033788">
    <property type="entry name" value="HTH_metalloreg"/>
    <property type="match status" value="1"/>
</dbReference>
<dbReference type="Gene3D" id="1.10.10.10">
    <property type="entry name" value="Winged helix-like DNA-binding domain superfamily/Winged helix DNA-binding domain"/>
    <property type="match status" value="1"/>
</dbReference>
<dbReference type="GO" id="GO:0003677">
    <property type="term" value="F:DNA binding"/>
    <property type="evidence" value="ECO:0007669"/>
    <property type="project" value="UniProtKB-KW"/>
</dbReference>
<reference evidence="6 7" key="1">
    <citation type="submission" date="2019-03" db="EMBL/GenBank/DDBJ databases">
        <title>Bacillus niacini sp. nov. a Nicotinate-Metabolizing Mesophile Isolated from Soil.</title>
        <authorList>
            <person name="Zhang G."/>
        </authorList>
    </citation>
    <scope>NUCLEOTIDE SEQUENCE [LARGE SCALE GENOMIC DNA]</scope>
    <source>
        <strain evidence="6 7">WN066</strain>
    </source>
</reference>
<dbReference type="RefSeq" id="WP_133333293.1">
    <property type="nucleotide sequence ID" value="NZ_JAVGVR010000001.1"/>
</dbReference>
<evidence type="ECO:0000256" key="3">
    <source>
        <dbReference type="ARBA" id="ARBA00023163"/>
    </source>
</evidence>
<dbReference type="EMBL" id="JAVGVR010000001">
    <property type="protein sequence ID" value="MDQ6597654.1"/>
    <property type="molecule type" value="Genomic_DNA"/>
</dbReference>